<protein>
    <submittedName>
        <fullName evidence="2">Uncharacterized protein</fullName>
    </submittedName>
</protein>
<proteinExistence type="predicted"/>
<dbReference type="AlphaFoldDB" id="A0A450Y561"/>
<sequence length="89" mass="10510">MHKISPSGRDDIFFDLCDEILVRECYSPVLRRWHFRDYRVFPGLFYHDYQPRFDIQTPTSHRLVYAAINESIPLSSDQPGLLFAQSMSV</sequence>
<reference evidence="2" key="1">
    <citation type="submission" date="2019-02" db="EMBL/GenBank/DDBJ databases">
        <authorList>
            <person name="Gruber-Vodicka R. H."/>
            <person name="Seah K. B. B."/>
        </authorList>
    </citation>
    <scope>NUCLEOTIDE SEQUENCE</scope>
    <source>
        <strain evidence="1">BECK_S312</strain>
        <strain evidence="2">BECK_S426</strain>
    </source>
</reference>
<dbReference type="EMBL" id="CAADFM010000680">
    <property type="protein sequence ID" value="VFK28664.1"/>
    <property type="molecule type" value="Genomic_DNA"/>
</dbReference>
<dbReference type="EMBL" id="CAADFP010000667">
    <property type="protein sequence ID" value="VFK36668.1"/>
    <property type="molecule type" value="Genomic_DNA"/>
</dbReference>
<gene>
    <name evidence="1" type="ORF">BECKLPF1236A_GA0070988_106802</name>
    <name evidence="2" type="ORF">BECKLPF1236C_GA0070990_106672</name>
</gene>
<organism evidence="2">
    <name type="scientific">Candidatus Kentrum sp. LPFa</name>
    <dbReference type="NCBI Taxonomy" id="2126335"/>
    <lineage>
        <taxon>Bacteria</taxon>
        <taxon>Pseudomonadati</taxon>
        <taxon>Pseudomonadota</taxon>
        <taxon>Gammaproteobacteria</taxon>
        <taxon>Candidatus Kentrum</taxon>
    </lineage>
</organism>
<name>A0A450Y561_9GAMM</name>
<accession>A0A450Y561</accession>
<evidence type="ECO:0000313" key="1">
    <source>
        <dbReference type="EMBL" id="VFK28664.1"/>
    </source>
</evidence>
<evidence type="ECO:0000313" key="2">
    <source>
        <dbReference type="EMBL" id="VFK36668.1"/>
    </source>
</evidence>